<evidence type="ECO:0000313" key="1">
    <source>
        <dbReference type="EMBL" id="GAF76816.1"/>
    </source>
</evidence>
<name>X0SNU5_9ZZZZ</name>
<accession>X0SNU5</accession>
<evidence type="ECO:0008006" key="2">
    <source>
        <dbReference type="Google" id="ProtNLM"/>
    </source>
</evidence>
<gene>
    <name evidence="1" type="ORF">S01H1_18007</name>
</gene>
<reference evidence="1" key="1">
    <citation type="journal article" date="2014" name="Front. Microbiol.">
        <title>High frequency of phylogenetically diverse reductive dehalogenase-homologous genes in deep subseafloor sedimentary metagenomes.</title>
        <authorList>
            <person name="Kawai M."/>
            <person name="Futagami T."/>
            <person name="Toyoda A."/>
            <person name="Takaki Y."/>
            <person name="Nishi S."/>
            <person name="Hori S."/>
            <person name="Arai W."/>
            <person name="Tsubouchi T."/>
            <person name="Morono Y."/>
            <person name="Uchiyama I."/>
            <person name="Ito T."/>
            <person name="Fujiyama A."/>
            <person name="Inagaki F."/>
            <person name="Takami H."/>
        </authorList>
    </citation>
    <scope>NUCLEOTIDE SEQUENCE</scope>
    <source>
        <strain evidence="1">Expedition CK06-06</strain>
    </source>
</reference>
<sequence length="57" mass="6713">MRKEDIDRFKKFIDKLQGKEQKGDYHYMTLCPAHGDANVSLWVKMDDKGKIMLKCHA</sequence>
<comment type="caution">
    <text evidence="1">The sequence shown here is derived from an EMBL/GenBank/DDBJ whole genome shotgun (WGS) entry which is preliminary data.</text>
</comment>
<organism evidence="1">
    <name type="scientific">marine sediment metagenome</name>
    <dbReference type="NCBI Taxonomy" id="412755"/>
    <lineage>
        <taxon>unclassified sequences</taxon>
        <taxon>metagenomes</taxon>
        <taxon>ecological metagenomes</taxon>
    </lineage>
</organism>
<proteinExistence type="predicted"/>
<feature type="non-terminal residue" evidence="1">
    <location>
        <position position="57"/>
    </location>
</feature>
<protein>
    <recommendedName>
        <fullName evidence="2">Zinc finger CHC2-type domain-containing protein</fullName>
    </recommendedName>
</protein>
<dbReference type="EMBL" id="BARS01009591">
    <property type="protein sequence ID" value="GAF76816.1"/>
    <property type="molecule type" value="Genomic_DNA"/>
</dbReference>
<dbReference type="AlphaFoldDB" id="X0SNU5"/>